<protein>
    <recommendedName>
        <fullName evidence="3">beta-lactamase</fullName>
        <ecNumber evidence="3">3.5.2.6</ecNumber>
    </recommendedName>
</protein>
<dbReference type="InterPro" id="IPR000871">
    <property type="entry name" value="Beta-lactam_class-A"/>
</dbReference>
<keyword evidence="6" id="KW-1185">Reference proteome</keyword>
<dbReference type="GO" id="GO:0030655">
    <property type="term" value="P:beta-lactam antibiotic catabolic process"/>
    <property type="evidence" value="ECO:0007669"/>
    <property type="project" value="InterPro"/>
</dbReference>
<dbReference type="GO" id="GO:0008800">
    <property type="term" value="F:beta-lactamase activity"/>
    <property type="evidence" value="ECO:0007669"/>
    <property type="project" value="UniProtKB-EC"/>
</dbReference>
<dbReference type="PANTHER" id="PTHR35333:SF3">
    <property type="entry name" value="BETA-LACTAMASE-TYPE TRANSPEPTIDASE FOLD CONTAINING PROTEIN"/>
    <property type="match status" value="1"/>
</dbReference>
<accession>A0A7T2GKQ4</accession>
<evidence type="ECO:0000256" key="1">
    <source>
        <dbReference type="ARBA" id="ARBA00001526"/>
    </source>
</evidence>
<evidence type="ECO:0000313" key="5">
    <source>
        <dbReference type="EMBL" id="QPQ55308.1"/>
    </source>
</evidence>
<dbReference type="EC" id="3.5.2.6" evidence="3"/>
<dbReference type="RefSeq" id="WP_200971983.1">
    <property type="nucleotide sequence ID" value="NZ_CP065592.1"/>
</dbReference>
<feature type="domain" description="Beta-lactamase class A catalytic" evidence="4">
    <location>
        <begin position="81"/>
        <end position="338"/>
    </location>
</feature>
<evidence type="ECO:0000256" key="2">
    <source>
        <dbReference type="ARBA" id="ARBA00009009"/>
    </source>
</evidence>
<dbReference type="Pfam" id="PF13354">
    <property type="entry name" value="Beta-lactamase2"/>
    <property type="match status" value="1"/>
</dbReference>
<dbReference type="Proteomes" id="UP000594873">
    <property type="component" value="Chromosome"/>
</dbReference>
<dbReference type="PANTHER" id="PTHR35333">
    <property type="entry name" value="BETA-LACTAMASE"/>
    <property type="match status" value="1"/>
</dbReference>
<evidence type="ECO:0000256" key="3">
    <source>
        <dbReference type="ARBA" id="ARBA00012865"/>
    </source>
</evidence>
<dbReference type="InterPro" id="IPR045155">
    <property type="entry name" value="Beta-lactam_cat"/>
</dbReference>
<dbReference type="GO" id="GO:0046677">
    <property type="term" value="P:response to antibiotic"/>
    <property type="evidence" value="ECO:0007669"/>
    <property type="project" value="InterPro"/>
</dbReference>
<sequence>MTEHRRNSASIGRTIGVIALSCASLIGISVSQSAARSADTAQGRGPVAAKPLVQTQALSPAERALAQRINALGASFNGDVGIAVKDIQSGYTASFDGSTFFPQQSVSKFWVALTAMDKADQGLLSLESPVTVRREDLTLFHQPIAAQVGPAGYTTTLDSLIHRAITQSDNTCNDFVLWKAGGPDAVRAFLKKSGISGIRFGPGERMLQSRIAGMEWKPSYVGQNFYAARNALPMAVRRAAFENYIRDPMDGATPLGTVDALTRLKKGELLSPYYTQKLLGIMSNTKTGAQRLKGGLAPGWKLAHKTGTGQVLGGEQAGYNDIGIVTGPDGRSYAVAVFIRRTSAPLGHRMETMQNVVRAVIDYSKGDHGVAQFAVQQQPPASKAKAPLSRQQAIAAAVNGLEEEGE</sequence>
<dbReference type="NCBIfam" id="NF033103">
    <property type="entry name" value="bla_class_A"/>
    <property type="match status" value="1"/>
</dbReference>
<reference evidence="5 6" key="1">
    <citation type="submission" date="2020-11" db="EMBL/GenBank/DDBJ databases">
        <title>Genome seq and assembly of Sphingosinicella sp.</title>
        <authorList>
            <person name="Chhetri G."/>
        </authorList>
    </citation>
    <scope>NUCLEOTIDE SEQUENCE [LARGE SCALE GENOMIC DNA]</scope>
    <source>
        <strain evidence="5 6">UDD2</strain>
    </source>
</reference>
<dbReference type="InterPro" id="IPR012338">
    <property type="entry name" value="Beta-lactam/transpept-like"/>
</dbReference>
<comment type="similarity">
    <text evidence="2">Belongs to the class-A beta-lactamase family.</text>
</comment>
<gene>
    <name evidence="5" type="primary">bla</name>
    <name evidence="5" type="ORF">IC614_01440</name>
</gene>
<dbReference type="SUPFAM" id="SSF56601">
    <property type="entry name" value="beta-lactamase/transpeptidase-like"/>
    <property type="match status" value="1"/>
</dbReference>
<dbReference type="EMBL" id="CP065592">
    <property type="protein sequence ID" value="QPQ55308.1"/>
    <property type="molecule type" value="Genomic_DNA"/>
</dbReference>
<organism evidence="5 6">
    <name type="scientific">Allosphingosinicella flava</name>
    <dbReference type="NCBI Taxonomy" id="2771430"/>
    <lineage>
        <taxon>Bacteria</taxon>
        <taxon>Pseudomonadati</taxon>
        <taxon>Pseudomonadota</taxon>
        <taxon>Alphaproteobacteria</taxon>
        <taxon>Sphingomonadales</taxon>
        <taxon>Sphingomonadaceae</taxon>
        <taxon>Allosphingosinicella</taxon>
    </lineage>
</organism>
<proteinExistence type="inferred from homology"/>
<evidence type="ECO:0000313" key="6">
    <source>
        <dbReference type="Proteomes" id="UP000594873"/>
    </source>
</evidence>
<dbReference type="KEGG" id="sflv:IC614_01440"/>
<dbReference type="Gene3D" id="3.40.710.10">
    <property type="entry name" value="DD-peptidase/beta-lactamase superfamily"/>
    <property type="match status" value="1"/>
</dbReference>
<name>A0A7T2GKQ4_9SPHN</name>
<comment type="catalytic activity">
    <reaction evidence="1">
        <text>a beta-lactam + H2O = a substituted beta-amino acid</text>
        <dbReference type="Rhea" id="RHEA:20401"/>
        <dbReference type="ChEBI" id="CHEBI:15377"/>
        <dbReference type="ChEBI" id="CHEBI:35627"/>
        <dbReference type="ChEBI" id="CHEBI:140347"/>
        <dbReference type="EC" id="3.5.2.6"/>
    </reaction>
</comment>
<dbReference type="AlphaFoldDB" id="A0A7T2GKQ4"/>
<evidence type="ECO:0000259" key="4">
    <source>
        <dbReference type="Pfam" id="PF13354"/>
    </source>
</evidence>